<keyword evidence="1" id="KW-0479">Metal-binding</keyword>
<evidence type="ECO:0000259" key="3">
    <source>
        <dbReference type="PROSITE" id="PS50114"/>
    </source>
</evidence>
<evidence type="ECO:0000256" key="1">
    <source>
        <dbReference type="PROSITE-ProRule" id="PRU00094"/>
    </source>
</evidence>
<accession>A0A0W0F1B9</accession>
<evidence type="ECO:0000313" key="4">
    <source>
        <dbReference type="EMBL" id="KTB30065.1"/>
    </source>
</evidence>
<dbReference type="GO" id="GO:0043565">
    <property type="term" value="F:sequence-specific DNA binding"/>
    <property type="evidence" value="ECO:0007669"/>
    <property type="project" value="InterPro"/>
</dbReference>
<keyword evidence="1" id="KW-0862">Zinc</keyword>
<name>A0A0W0F1B9_MONRR</name>
<evidence type="ECO:0000313" key="5">
    <source>
        <dbReference type="Proteomes" id="UP000054988"/>
    </source>
</evidence>
<feature type="region of interest" description="Disordered" evidence="2">
    <location>
        <begin position="162"/>
        <end position="241"/>
    </location>
</feature>
<feature type="compositionally biased region" description="Polar residues" evidence="2">
    <location>
        <begin position="179"/>
        <end position="190"/>
    </location>
</feature>
<proteinExistence type="predicted"/>
<dbReference type="Proteomes" id="UP000054988">
    <property type="component" value="Unassembled WGS sequence"/>
</dbReference>
<keyword evidence="1" id="KW-0863">Zinc-finger</keyword>
<reference evidence="4 5" key="1">
    <citation type="submission" date="2015-12" db="EMBL/GenBank/DDBJ databases">
        <title>Draft genome sequence of Moniliophthora roreri, the causal agent of frosty pod rot of cacao.</title>
        <authorList>
            <person name="Aime M.C."/>
            <person name="Diaz-Valderrama J.R."/>
            <person name="Kijpornyongpan T."/>
            <person name="Phillips-Mora W."/>
        </authorList>
    </citation>
    <scope>NUCLEOTIDE SEQUENCE [LARGE SCALE GENOMIC DNA]</scope>
    <source>
        <strain evidence="4 5">MCA 2952</strain>
    </source>
</reference>
<dbReference type="GO" id="GO:0008270">
    <property type="term" value="F:zinc ion binding"/>
    <property type="evidence" value="ECO:0007669"/>
    <property type="project" value="UniProtKB-KW"/>
</dbReference>
<comment type="caution">
    <text evidence="4">The sequence shown here is derived from an EMBL/GenBank/DDBJ whole genome shotgun (WGS) entry which is preliminary data.</text>
</comment>
<evidence type="ECO:0000256" key="2">
    <source>
        <dbReference type="SAM" id="MobiDB-lite"/>
    </source>
</evidence>
<feature type="compositionally biased region" description="Polar residues" evidence="2">
    <location>
        <begin position="220"/>
        <end position="232"/>
    </location>
</feature>
<organism evidence="4 5">
    <name type="scientific">Moniliophthora roreri</name>
    <name type="common">Frosty pod rot fungus</name>
    <name type="synonym">Monilia roreri</name>
    <dbReference type="NCBI Taxonomy" id="221103"/>
    <lineage>
        <taxon>Eukaryota</taxon>
        <taxon>Fungi</taxon>
        <taxon>Dikarya</taxon>
        <taxon>Basidiomycota</taxon>
        <taxon>Agaricomycotina</taxon>
        <taxon>Agaricomycetes</taxon>
        <taxon>Agaricomycetidae</taxon>
        <taxon>Agaricales</taxon>
        <taxon>Marasmiineae</taxon>
        <taxon>Marasmiaceae</taxon>
        <taxon>Moniliophthora</taxon>
    </lineage>
</organism>
<sequence length="386" mass="43410">MPWIKKDIDPSLSTISSVVVDSKPAFGNQITTESALISPPKMNHDMRDNTSNRQPSQGCANCYTTQACRWYHRSPHYDGKRVCYNCYSYAVKTGRKRPPRLQSKLNRYRFGGAAYAPECPGSRQRCSECGDGSLSDVVWLHSIREPRTWLCGRCGAVELQKNNKSPTKVPPSRRERTWKSPTPDTSNNNDSHIESDSAESDFSVNSDRKCRLRKPRDQADATSTTKQNVVNQPQPPYTRRGSTRVRIEKLNNGSKLRQGSSPAKPFVTRQRENRDIFSTAVPTSADQEIDTSSSTLPEIRKEFAMLLSLVVEVEMVSRVAGIPETQASIEAALDLVREMLAHHGVQHIVRLMELLVESKLNLQAGNMERMAASMKDCRKLVESRLV</sequence>
<dbReference type="EMBL" id="LATX01002399">
    <property type="protein sequence ID" value="KTB30065.1"/>
    <property type="molecule type" value="Genomic_DNA"/>
</dbReference>
<feature type="domain" description="GATA-type" evidence="3">
    <location>
        <begin position="53"/>
        <end position="109"/>
    </location>
</feature>
<gene>
    <name evidence="4" type="ORF">WG66_17357</name>
</gene>
<dbReference type="PROSITE" id="PS50114">
    <property type="entry name" value="GATA_ZN_FINGER_2"/>
    <property type="match status" value="1"/>
</dbReference>
<dbReference type="GO" id="GO:0006355">
    <property type="term" value="P:regulation of DNA-templated transcription"/>
    <property type="evidence" value="ECO:0007669"/>
    <property type="project" value="InterPro"/>
</dbReference>
<protein>
    <recommendedName>
        <fullName evidence="3">GATA-type domain-containing protein</fullName>
    </recommendedName>
</protein>
<dbReference type="AlphaFoldDB" id="A0A0W0F1B9"/>
<dbReference type="InterPro" id="IPR000679">
    <property type="entry name" value="Znf_GATA"/>
</dbReference>